<organism evidence="1 2">
    <name type="scientific">Pustulibacterium marinum</name>
    <dbReference type="NCBI Taxonomy" id="1224947"/>
    <lineage>
        <taxon>Bacteria</taxon>
        <taxon>Pseudomonadati</taxon>
        <taxon>Bacteroidota</taxon>
        <taxon>Flavobacteriia</taxon>
        <taxon>Flavobacteriales</taxon>
        <taxon>Flavobacteriaceae</taxon>
        <taxon>Pustulibacterium</taxon>
    </lineage>
</organism>
<dbReference type="EMBL" id="FPBK01000005">
    <property type="protein sequence ID" value="SFU50362.1"/>
    <property type="molecule type" value="Genomic_DNA"/>
</dbReference>
<gene>
    <name evidence="1" type="ORF">SAMN05216480_105149</name>
</gene>
<evidence type="ECO:0000313" key="2">
    <source>
        <dbReference type="Proteomes" id="UP000199138"/>
    </source>
</evidence>
<sequence>MRIFIFFILVSFQCFSQTDTLTVTKQDQEFLSVDHFWGKDSFKYIYSSKNNTLYKTGNQQKFQYKNVGLGAIYNVDLLNPLELTLFYKNFNTVVKLDNNLNEIISINFTQLSNFKNIAFATTSIEQHLWIFNSDTQQLELFNYNTKKSKVIGQPIQEDVIDMKSDYNFCWLLSTKFIYKFNIYGALLQRIPFTGGKGLSINNENVLVSSESGIFYFQKNSENTFILNLSNNFGGDIFLTNDSLYIYAGDFLTHYKLQTPKKQ</sequence>
<reference evidence="1 2" key="1">
    <citation type="submission" date="2016-10" db="EMBL/GenBank/DDBJ databases">
        <authorList>
            <person name="de Groot N.N."/>
        </authorList>
    </citation>
    <scope>NUCLEOTIDE SEQUENCE [LARGE SCALE GENOMIC DNA]</scope>
    <source>
        <strain evidence="1 2">CGMCC 1.12333</strain>
    </source>
</reference>
<keyword evidence="2" id="KW-1185">Reference proteome</keyword>
<dbReference type="Proteomes" id="UP000199138">
    <property type="component" value="Unassembled WGS sequence"/>
</dbReference>
<evidence type="ECO:0000313" key="1">
    <source>
        <dbReference type="EMBL" id="SFU50362.1"/>
    </source>
</evidence>
<proteinExistence type="predicted"/>
<dbReference type="OrthoDB" id="1143207at2"/>
<accession>A0A1I7GPE8</accession>
<dbReference type="STRING" id="1224947.SAMN05216480_105149"/>
<name>A0A1I7GPE8_9FLAO</name>
<dbReference type="AlphaFoldDB" id="A0A1I7GPE8"/>
<dbReference type="RefSeq" id="WP_093024811.1">
    <property type="nucleotide sequence ID" value="NZ_FPBK01000005.1"/>
</dbReference>
<protein>
    <submittedName>
        <fullName evidence="1">Uncharacterized protein</fullName>
    </submittedName>
</protein>